<organism evidence="9 10">
    <name type="scientific">[Candida] railenensis</name>
    <dbReference type="NCBI Taxonomy" id="45579"/>
    <lineage>
        <taxon>Eukaryota</taxon>
        <taxon>Fungi</taxon>
        <taxon>Dikarya</taxon>
        <taxon>Ascomycota</taxon>
        <taxon>Saccharomycotina</taxon>
        <taxon>Pichiomycetes</taxon>
        <taxon>Debaryomycetaceae</taxon>
        <taxon>Kurtzmaniella</taxon>
    </lineage>
</organism>
<dbReference type="PANTHER" id="PTHR48022:SF7">
    <property type="entry name" value="MAJOR FACILITATOR SUPERFAMILY (MFS) PROFILE DOMAIN-CONTAINING PROTEIN-RELATED"/>
    <property type="match status" value="1"/>
</dbReference>
<dbReference type="OrthoDB" id="4142200at2759"/>
<keyword evidence="4 7" id="KW-0812">Transmembrane</keyword>
<keyword evidence="5 7" id="KW-1133">Transmembrane helix</keyword>
<evidence type="ECO:0000256" key="3">
    <source>
        <dbReference type="ARBA" id="ARBA00022448"/>
    </source>
</evidence>
<comment type="caution">
    <text evidence="9">The sequence shown here is derived from an EMBL/GenBank/DDBJ whole genome shotgun (WGS) entry which is preliminary data.</text>
</comment>
<feature type="transmembrane region" description="Helical" evidence="7">
    <location>
        <begin position="376"/>
        <end position="400"/>
    </location>
</feature>
<comment type="subcellular location">
    <subcellularLocation>
        <location evidence="1">Membrane</location>
        <topology evidence="1">Multi-pass membrane protein</topology>
    </subcellularLocation>
</comment>
<evidence type="ECO:0000259" key="8">
    <source>
        <dbReference type="PROSITE" id="PS50850"/>
    </source>
</evidence>
<feature type="transmembrane region" description="Helical" evidence="7">
    <location>
        <begin position="172"/>
        <end position="191"/>
    </location>
</feature>
<evidence type="ECO:0000256" key="1">
    <source>
        <dbReference type="ARBA" id="ARBA00004141"/>
    </source>
</evidence>
<dbReference type="InterPro" id="IPR005828">
    <property type="entry name" value="MFS_sugar_transport-like"/>
</dbReference>
<dbReference type="InterPro" id="IPR003663">
    <property type="entry name" value="Sugar/inositol_transpt"/>
</dbReference>
<feature type="transmembrane region" description="Helical" evidence="7">
    <location>
        <begin position="263"/>
        <end position="287"/>
    </location>
</feature>
<evidence type="ECO:0000256" key="4">
    <source>
        <dbReference type="ARBA" id="ARBA00022692"/>
    </source>
</evidence>
<evidence type="ECO:0000256" key="6">
    <source>
        <dbReference type="ARBA" id="ARBA00023136"/>
    </source>
</evidence>
<accession>A0A9P0VYW4</accession>
<dbReference type="GO" id="GO:0005351">
    <property type="term" value="F:carbohydrate:proton symporter activity"/>
    <property type="evidence" value="ECO:0007669"/>
    <property type="project" value="TreeGrafter"/>
</dbReference>
<protein>
    <recommendedName>
        <fullName evidence="8">Major facilitator superfamily (MFS) profile domain-containing protein</fullName>
    </recommendedName>
</protein>
<dbReference type="PROSITE" id="PS50850">
    <property type="entry name" value="MFS"/>
    <property type="match status" value="1"/>
</dbReference>
<dbReference type="Proteomes" id="UP000837801">
    <property type="component" value="Unassembled WGS sequence"/>
</dbReference>
<sequence length="768" mass="86004">MFRKTYKTYGITSIIALSGLLLGLEYSSLTAFLSSHQFIDYFGILSNWEQTMISSSNSIGAVAGCVICGSMLDSAGSILTLQIACFPWICGTIVAILSSNIYMVVSGRVLKGISMGFVSTILPVYVSETLPNSRRGSSLAIVQLSSTIGTLVLYYVGNIFQTHILNDFSFRYTWMVETFPTILLLVLSFFLPESPKWYASRLKWQEAAKTLDRLKNEDNSLEKGKRSLLGDRGYVLTAYTSEPSIDSGSYADLFRKKYWKYTMIGVTIQSLVQITGVTSVMYFFVYICEACGLRGEGKVWIVSSQFLIFCIFTIFPILLLDGCRRKDSLIFGFSLLSISFASIWLIILLNKSKISNPMLMSNSPFNWELKEEPASAVLALFLFLVAVYSSTISCVSWLYTGEIFPVLIRSKGTSICMCVSWVLNLCLNILVPMSLPYLKFWTFGIFAIVCFFASIITSKFPETRDLDYSKLETLFTSGKNKEKVQGVTNIAKLPEKVSENDGSDHDGDESIGVQRGIKSMAFNMELKQDENQVIGTEYKEHITEADKKIMKTLKNRNSSVIYQIDNSPVIEETTSSQEILTGKDLKSTVDRQGTKIDLLSSVTTSEDDDETIQVYTPLLNQDSVASAYLDGESNLTTKQLLNADDHKNNEPAYTNEKFATSEFSVEFLAISKSREASTPSLQDKNGDSYEPFALLRDDNNFDLSPIHETIFPEYQQFPQQNASQNNARFGSNINIMNTFSQAKVDDVKELIESEANVKKWRLFGKDSS</sequence>
<reference evidence="9" key="1">
    <citation type="submission" date="2022-03" db="EMBL/GenBank/DDBJ databases">
        <authorList>
            <person name="Legras J.-L."/>
            <person name="Devillers H."/>
            <person name="Grondin C."/>
        </authorList>
    </citation>
    <scope>NUCLEOTIDE SEQUENCE</scope>
    <source>
        <strain evidence="9">CLIB 1423</strain>
    </source>
</reference>
<feature type="transmembrane region" description="Helical" evidence="7">
    <location>
        <begin position="299"/>
        <end position="320"/>
    </location>
</feature>
<evidence type="ECO:0000256" key="5">
    <source>
        <dbReference type="ARBA" id="ARBA00022989"/>
    </source>
</evidence>
<dbReference type="PROSITE" id="PS00217">
    <property type="entry name" value="SUGAR_TRANSPORT_2"/>
    <property type="match status" value="1"/>
</dbReference>
<proteinExistence type="inferred from homology"/>
<dbReference type="SUPFAM" id="SSF103473">
    <property type="entry name" value="MFS general substrate transporter"/>
    <property type="match status" value="1"/>
</dbReference>
<feature type="transmembrane region" description="Helical" evidence="7">
    <location>
        <begin position="437"/>
        <end position="456"/>
    </location>
</feature>
<comment type="similarity">
    <text evidence="2">Belongs to the major facilitator superfamily. Sugar transporter (TC 2.A.1.1) family.</text>
</comment>
<dbReference type="InterPro" id="IPR020846">
    <property type="entry name" value="MFS_dom"/>
</dbReference>
<feature type="transmembrane region" description="Helical" evidence="7">
    <location>
        <begin position="109"/>
        <end position="127"/>
    </location>
</feature>
<feature type="transmembrane region" description="Helical" evidence="7">
    <location>
        <begin position="139"/>
        <end position="160"/>
    </location>
</feature>
<dbReference type="PRINTS" id="PR00171">
    <property type="entry name" value="SUGRTRNSPORT"/>
</dbReference>
<keyword evidence="6 7" id="KW-0472">Membrane</keyword>
<feature type="transmembrane region" description="Helical" evidence="7">
    <location>
        <begin position="79"/>
        <end position="103"/>
    </location>
</feature>
<keyword evidence="3" id="KW-0813">Transport</keyword>
<dbReference type="InterPro" id="IPR036259">
    <property type="entry name" value="MFS_trans_sf"/>
</dbReference>
<dbReference type="Pfam" id="PF00083">
    <property type="entry name" value="Sugar_tr"/>
    <property type="match status" value="1"/>
</dbReference>
<feature type="transmembrane region" description="Helical" evidence="7">
    <location>
        <begin position="412"/>
        <end position="431"/>
    </location>
</feature>
<name>A0A9P0VYW4_9ASCO</name>
<feature type="transmembrane region" description="Helical" evidence="7">
    <location>
        <begin position="329"/>
        <end position="349"/>
    </location>
</feature>
<evidence type="ECO:0000256" key="2">
    <source>
        <dbReference type="ARBA" id="ARBA00010992"/>
    </source>
</evidence>
<dbReference type="EMBL" id="CAKXYY010000008">
    <property type="protein sequence ID" value="CAH2352970.1"/>
    <property type="molecule type" value="Genomic_DNA"/>
</dbReference>
<dbReference type="PANTHER" id="PTHR48022">
    <property type="entry name" value="PLASTIDIC GLUCOSE TRANSPORTER 4"/>
    <property type="match status" value="1"/>
</dbReference>
<dbReference type="AlphaFoldDB" id="A0A9P0VYW4"/>
<evidence type="ECO:0000313" key="10">
    <source>
        <dbReference type="Proteomes" id="UP000837801"/>
    </source>
</evidence>
<dbReference type="InterPro" id="IPR050360">
    <property type="entry name" value="MFS_Sugar_Transporters"/>
</dbReference>
<gene>
    <name evidence="9" type="ORF">CLIB1423_08S04984</name>
</gene>
<evidence type="ECO:0000256" key="7">
    <source>
        <dbReference type="SAM" id="Phobius"/>
    </source>
</evidence>
<dbReference type="GO" id="GO:0016020">
    <property type="term" value="C:membrane"/>
    <property type="evidence" value="ECO:0007669"/>
    <property type="project" value="UniProtKB-SubCell"/>
</dbReference>
<keyword evidence="10" id="KW-1185">Reference proteome</keyword>
<feature type="domain" description="Major facilitator superfamily (MFS) profile" evidence="8">
    <location>
        <begin position="11"/>
        <end position="465"/>
    </location>
</feature>
<evidence type="ECO:0000313" key="9">
    <source>
        <dbReference type="EMBL" id="CAH2352970.1"/>
    </source>
</evidence>
<dbReference type="InterPro" id="IPR005829">
    <property type="entry name" value="Sugar_transporter_CS"/>
</dbReference>
<dbReference type="Gene3D" id="1.20.1250.20">
    <property type="entry name" value="MFS general substrate transporter like domains"/>
    <property type="match status" value="1"/>
</dbReference>